<evidence type="ECO:0000256" key="3">
    <source>
        <dbReference type="ARBA" id="ARBA00011956"/>
    </source>
</evidence>
<feature type="domain" description="Phosphomannose isomerase type I catalytic" evidence="9">
    <location>
        <begin position="3"/>
        <end position="150"/>
    </location>
</feature>
<keyword evidence="6 10" id="KW-0413">Isomerase</keyword>
<keyword evidence="4 8" id="KW-0479">Metal-binding</keyword>
<dbReference type="GO" id="GO:0005829">
    <property type="term" value="C:cytosol"/>
    <property type="evidence" value="ECO:0007669"/>
    <property type="project" value="TreeGrafter"/>
</dbReference>
<evidence type="ECO:0000259" key="9">
    <source>
        <dbReference type="Pfam" id="PF20511"/>
    </source>
</evidence>
<evidence type="ECO:0000313" key="11">
    <source>
        <dbReference type="Proteomes" id="UP000569914"/>
    </source>
</evidence>
<keyword evidence="11" id="KW-1185">Reference proteome</keyword>
<dbReference type="EMBL" id="JACCBU010000001">
    <property type="protein sequence ID" value="NYE73398.1"/>
    <property type="molecule type" value="Genomic_DNA"/>
</dbReference>
<feature type="binding site" evidence="8">
    <location>
        <position position="135"/>
    </location>
    <ligand>
        <name>Zn(2+)</name>
        <dbReference type="ChEBI" id="CHEBI:29105"/>
    </ligand>
</feature>
<dbReference type="PRINTS" id="PR00714">
    <property type="entry name" value="MAN6PISMRASE"/>
</dbReference>
<feature type="binding site" evidence="8">
    <location>
        <position position="100"/>
    </location>
    <ligand>
        <name>Zn(2+)</name>
        <dbReference type="ChEBI" id="CHEBI:29105"/>
    </ligand>
</feature>
<keyword evidence="5 8" id="KW-0862">Zinc</keyword>
<dbReference type="GO" id="GO:0005975">
    <property type="term" value="P:carbohydrate metabolic process"/>
    <property type="evidence" value="ECO:0007669"/>
    <property type="project" value="InterPro"/>
</dbReference>
<dbReference type="InterPro" id="IPR011051">
    <property type="entry name" value="RmlC_Cupin_sf"/>
</dbReference>
<dbReference type="InterPro" id="IPR001250">
    <property type="entry name" value="Man6P_Isoase-1"/>
</dbReference>
<dbReference type="Gene3D" id="2.60.120.10">
    <property type="entry name" value="Jelly Rolls"/>
    <property type="match status" value="2"/>
</dbReference>
<evidence type="ECO:0000256" key="1">
    <source>
        <dbReference type="ARBA" id="ARBA00000757"/>
    </source>
</evidence>
<dbReference type="GO" id="GO:0009298">
    <property type="term" value="P:GDP-mannose biosynthetic process"/>
    <property type="evidence" value="ECO:0007669"/>
    <property type="project" value="InterPro"/>
</dbReference>
<comment type="cofactor">
    <cofactor evidence="8">
        <name>Zn(2+)</name>
        <dbReference type="ChEBI" id="CHEBI:29105"/>
    </cofactor>
    <text evidence="8">Binds 1 zinc ion per subunit.</text>
</comment>
<dbReference type="AlphaFoldDB" id="A0A7Y9IAM7"/>
<comment type="catalytic activity">
    <reaction evidence="1">
        <text>D-mannose 6-phosphate = D-fructose 6-phosphate</text>
        <dbReference type="Rhea" id="RHEA:12356"/>
        <dbReference type="ChEBI" id="CHEBI:58735"/>
        <dbReference type="ChEBI" id="CHEBI:61527"/>
        <dbReference type="EC" id="5.3.1.8"/>
    </reaction>
</comment>
<feature type="binding site" evidence="8">
    <location>
        <position position="260"/>
    </location>
    <ligand>
        <name>Zn(2+)</name>
        <dbReference type="ChEBI" id="CHEBI:29105"/>
    </ligand>
</feature>
<comment type="similarity">
    <text evidence="2">Belongs to the mannose-6-phosphate isomerase type 1 family.</text>
</comment>
<evidence type="ECO:0000256" key="5">
    <source>
        <dbReference type="ARBA" id="ARBA00022833"/>
    </source>
</evidence>
<evidence type="ECO:0000313" key="10">
    <source>
        <dbReference type="EMBL" id="NYE73398.1"/>
    </source>
</evidence>
<dbReference type="PANTHER" id="PTHR10309">
    <property type="entry name" value="MANNOSE-6-PHOSPHATE ISOMERASE"/>
    <property type="match status" value="1"/>
</dbReference>
<dbReference type="EC" id="5.3.1.8" evidence="3"/>
<evidence type="ECO:0000256" key="6">
    <source>
        <dbReference type="ARBA" id="ARBA00023235"/>
    </source>
</evidence>
<dbReference type="GO" id="GO:0004476">
    <property type="term" value="F:mannose-6-phosphate isomerase activity"/>
    <property type="evidence" value="ECO:0007669"/>
    <property type="project" value="UniProtKB-EC"/>
</dbReference>
<comment type="caution">
    <text evidence="10">The sequence shown here is derived from an EMBL/GenBank/DDBJ whole genome shotgun (WGS) entry which is preliminary data.</text>
</comment>
<evidence type="ECO:0000256" key="2">
    <source>
        <dbReference type="ARBA" id="ARBA00010772"/>
    </source>
</evidence>
<dbReference type="RefSeq" id="WP_218871545.1">
    <property type="nucleotide sequence ID" value="NZ_JACCBU010000001.1"/>
</dbReference>
<dbReference type="GO" id="GO:0008270">
    <property type="term" value="F:zinc ion binding"/>
    <property type="evidence" value="ECO:0007669"/>
    <property type="project" value="InterPro"/>
</dbReference>
<dbReference type="PIRSF" id="PIRSF001480">
    <property type="entry name" value="Mannose-6-phosphate_isomerase"/>
    <property type="match status" value="1"/>
</dbReference>
<dbReference type="Proteomes" id="UP000569914">
    <property type="component" value="Unassembled WGS sequence"/>
</dbReference>
<dbReference type="Gene3D" id="1.10.441.10">
    <property type="entry name" value="Phosphomannose Isomerase, domain 2"/>
    <property type="match status" value="1"/>
</dbReference>
<dbReference type="PANTHER" id="PTHR10309:SF0">
    <property type="entry name" value="MANNOSE-6-PHOSPHATE ISOMERASE"/>
    <property type="match status" value="1"/>
</dbReference>
<organism evidence="10 11">
    <name type="scientific">Microlunatus parietis</name>
    <dbReference type="NCBI Taxonomy" id="682979"/>
    <lineage>
        <taxon>Bacteria</taxon>
        <taxon>Bacillati</taxon>
        <taxon>Actinomycetota</taxon>
        <taxon>Actinomycetes</taxon>
        <taxon>Propionibacteriales</taxon>
        <taxon>Propionibacteriaceae</taxon>
        <taxon>Microlunatus</taxon>
    </lineage>
</organism>
<dbReference type="InterPro" id="IPR016305">
    <property type="entry name" value="Mannose-6-P_Isomerase"/>
</dbReference>
<sequence>MIKRLTGTIQPYPWGSSTAIPEFLGTTPTGDPQAELWLGAHPQGPSRIGDPSGEQEILADHLAVAPEARIGAASVERFGPRLPYLMKVLAAARPLSLQAHPSRKQAEIGFAREEAAGIGRDAANRTYRDDWPKPEAFCALAPVQALCGFRDPLQTYGFFERLGVPSALELVAPLADGGPDALAEVFGRVLRLPAESRGIVEEVVAAATDGRERDLDEFGTTAVELATHYPGDPGVIAALLMNRVNYGPYDAIFLPAGNLHAYLSGTGVEIMANSDNVLRGGLTSKYLDVDELITVLDFTPRPVELVPIDEESPGLFRYRTPAPEFGLWRLEPADATVPLPAGNSGRVVLAARGTVVITGGEQELALTRGEAAFVPADAGEPKLTGSGIAFVGGPGV</sequence>
<evidence type="ECO:0000256" key="7">
    <source>
        <dbReference type="PIRSR" id="PIRSR001480-1"/>
    </source>
</evidence>
<dbReference type="SUPFAM" id="SSF51182">
    <property type="entry name" value="RmlC-like cupins"/>
    <property type="match status" value="1"/>
</dbReference>
<dbReference type="InterPro" id="IPR046457">
    <property type="entry name" value="PMI_typeI_cat"/>
</dbReference>
<name>A0A7Y9IAM7_9ACTN</name>
<dbReference type="NCBIfam" id="TIGR00218">
    <property type="entry name" value="manA"/>
    <property type="match status" value="1"/>
</dbReference>
<dbReference type="CDD" id="cd07011">
    <property type="entry name" value="cupin_PMI_type_I_N"/>
    <property type="match status" value="1"/>
</dbReference>
<dbReference type="InterPro" id="IPR014710">
    <property type="entry name" value="RmlC-like_jellyroll"/>
</dbReference>
<feature type="active site" evidence="7">
    <location>
        <position position="279"/>
    </location>
</feature>
<dbReference type="Pfam" id="PF20511">
    <property type="entry name" value="PMI_typeI_cat"/>
    <property type="match status" value="1"/>
</dbReference>
<gene>
    <name evidence="10" type="ORF">BKA15_004727</name>
</gene>
<accession>A0A7Y9IAM7</accession>
<protein>
    <recommendedName>
        <fullName evidence="3">mannose-6-phosphate isomerase</fullName>
        <ecNumber evidence="3">5.3.1.8</ecNumber>
    </recommendedName>
</protein>
<feature type="binding site" evidence="8">
    <location>
        <position position="98"/>
    </location>
    <ligand>
        <name>Zn(2+)</name>
        <dbReference type="ChEBI" id="CHEBI:29105"/>
    </ligand>
</feature>
<reference evidence="10 11" key="1">
    <citation type="submission" date="2020-07" db="EMBL/GenBank/DDBJ databases">
        <title>Sequencing the genomes of 1000 actinobacteria strains.</title>
        <authorList>
            <person name="Klenk H.-P."/>
        </authorList>
    </citation>
    <scope>NUCLEOTIDE SEQUENCE [LARGE SCALE GENOMIC DNA]</scope>
    <source>
        <strain evidence="10 11">DSM 22083</strain>
    </source>
</reference>
<evidence type="ECO:0000256" key="8">
    <source>
        <dbReference type="PIRSR" id="PIRSR001480-2"/>
    </source>
</evidence>
<proteinExistence type="inferred from homology"/>
<evidence type="ECO:0000256" key="4">
    <source>
        <dbReference type="ARBA" id="ARBA00022723"/>
    </source>
</evidence>